<comment type="caution">
    <text evidence="1">The sequence shown here is derived from an EMBL/GenBank/DDBJ whole genome shotgun (WGS) entry which is preliminary data.</text>
</comment>
<gene>
    <name evidence="1" type="ORF">WISP_41160</name>
</gene>
<evidence type="ECO:0000313" key="2">
    <source>
        <dbReference type="Proteomes" id="UP001145742"/>
    </source>
</evidence>
<dbReference type="EMBL" id="WHWB01033124">
    <property type="protein sequence ID" value="KAJ7421781.1"/>
    <property type="molecule type" value="Genomic_DNA"/>
</dbReference>
<name>A0ABQ9DMJ6_9PASS</name>
<sequence length="207" mass="23698">MQRRSEHLEDQNRSNFINRPRGFLFPLAPFRYWKSAIKSSQSLLISRMNSPDSLSLSLREECSIPPVILDALLDSLQQVDVFPVLGTPELGAALQIQEQILLEVSVRHMEDKEVMQRASTASLESKSCLTNLVFFYNGVTPSVDKGIAMDVIYLQFFKAMTWSPTISFSLNWREMDMMDGLFSGQEIARMVKSREYWSMALCLDEDL</sequence>
<dbReference type="Proteomes" id="UP001145742">
    <property type="component" value="Unassembled WGS sequence"/>
</dbReference>
<keyword evidence="2" id="KW-1185">Reference proteome</keyword>
<evidence type="ECO:0000313" key="1">
    <source>
        <dbReference type="EMBL" id="KAJ7421781.1"/>
    </source>
</evidence>
<accession>A0ABQ9DMJ6</accession>
<organism evidence="1 2">
    <name type="scientific">Willisornis vidua</name>
    <name type="common">Xingu scale-backed antbird</name>
    <dbReference type="NCBI Taxonomy" id="1566151"/>
    <lineage>
        <taxon>Eukaryota</taxon>
        <taxon>Metazoa</taxon>
        <taxon>Chordata</taxon>
        <taxon>Craniata</taxon>
        <taxon>Vertebrata</taxon>
        <taxon>Euteleostomi</taxon>
        <taxon>Archelosauria</taxon>
        <taxon>Archosauria</taxon>
        <taxon>Dinosauria</taxon>
        <taxon>Saurischia</taxon>
        <taxon>Theropoda</taxon>
        <taxon>Coelurosauria</taxon>
        <taxon>Aves</taxon>
        <taxon>Neognathae</taxon>
        <taxon>Neoaves</taxon>
        <taxon>Telluraves</taxon>
        <taxon>Australaves</taxon>
        <taxon>Passeriformes</taxon>
        <taxon>Thamnophilidae</taxon>
        <taxon>Willisornis</taxon>
    </lineage>
</organism>
<protein>
    <submittedName>
        <fullName evidence="1">Uncharacterized protein</fullName>
    </submittedName>
</protein>
<proteinExistence type="predicted"/>
<reference evidence="1" key="1">
    <citation type="submission" date="2019-10" db="EMBL/GenBank/DDBJ databases">
        <authorList>
            <person name="Soares A.E.R."/>
            <person name="Aleixo A."/>
            <person name="Schneider P."/>
            <person name="Miyaki C.Y."/>
            <person name="Schneider M.P."/>
            <person name="Mello C."/>
            <person name="Vasconcelos A.T.R."/>
        </authorList>
    </citation>
    <scope>NUCLEOTIDE SEQUENCE</scope>
    <source>
        <tissue evidence="1">Muscle</tissue>
    </source>
</reference>